<proteinExistence type="predicted"/>
<dbReference type="EMBL" id="JQGJ01000001">
    <property type="protein sequence ID" value="KHK66784.1"/>
    <property type="molecule type" value="Genomic_DNA"/>
</dbReference>
<reference evidence="2" key="1">
    <citation type="submission" date="2015-03" db="EMBL/GenBank/DDBJ databases">
        <title>Pseudomonas frederiksbergensis hydrocarbon degrader.</title>
        <authorList>
            <person name="Brown L.M."/>
            <person name="Ruiz O.N."/>
            <person name="Mueller S."/>
            <person name="Gunasekera T.S."/>
        </authorList>
    </citation>
    <scope>NUCLEOTIDE SEQUENCE [LARGE SCALE GENOMIC DNA]</scope>
    <source>
        <strain evidence="2">SI8</strain>
    </source>
</reference>
<evidence type="ECO:0000313" key="1">
    <source>
        <dbReference type="EMBL" id="KHK66784.1"/>
    </source>
</evidence>
<dbReference type="Proteomes" id="UP000030949">
    <property type="component" value="Unassembled WGS sequence"/>
</dbReference>
<organism evidence="1 2">
    <name type="scientific">Pseudomonas frederiksbergensis</name>
    <dbReference type="NCBI Taxonomy" id="104087"/>
    <lineage>
        <taxon>Bacteria</taxon>
        <taxon>Pseudomonadati</taxon>
        <taxon>Pseudomonadota</taxon>
        <taxon>Gammaproteobacteria</taxon>
        <taxon>Pseudomonadales</taxon>
        <taxon>Pseudomonadaceae</taxon>
        <taxon>Pseudomonas</taxon>
    </lineage>
</organism>
<comment type="caution">
    <text evidence="1">The sequence shown here is derived from an EMBL/GenBank/DDBJ whole genome shotgun (WGS) entry which is preliminary data.</text>
</comment>
<gene>
    <name evidence="1" type="ORF">JZ00_02790</name>
</gene>
<dbReference type="InterPro" id="IPR046685">
    <property type="entry name" value="DUF6555"/>
</dbReference>
<sequence length="84" mass="9468">MGGPSLYIIDYMLHGEPKSFIIRAEVMNNSEAWHWASCDAGVGRIPKFGREKVKRVSKPMAEKYGITDVRWRASVAPSWVKESG</sequence>
<evidence type="ECO:0000313" key="2">
    <source>
        <dbReference type="Proteomes" id="UP000030949"/>
    </source>
</evidence>
<dbReference type="AlphaFoldDB" id="A0A0B1Z6S1"/>
<dbReference type="RefSeq" id="WP_039588765.1">
    <property type="nucleotide sequence ID" value="NZ_CP142104.1"/>
</dbReference>
<dbReference type="OrthoDB" id="6998444at2"/>
<name>A0A0B1Z6S1_9PSED</name>
<protein>
    <submittedName>
        <fullName evidence="1">Uncharacterized protein</fullName>
    </submittedName>
</protein>
<accession>A0A0B1Z6S1</accession>
<dbReference type="Pfam" id="PF20192">
    <property type="entry name" value="DUF6555"/>
    <property type="match status" value="1"/>
</dbReference>